<keyword evidence="2" id="KW-0479">Metal-binding</keyword>
<feature type="binding site" evidence="2">
    <location>
        <position position="101"/>
    </location>
    <ligand>
        <name>Fe cation</name>
        <dbReference type="ChEBI" id="CHEBI:24875"/>
    </ligand>
</feature>
<dbReference type="OrthoDB" id="9780903at2"/>
<accession>F6DBN2</accession>
<dbReference type="Gene3D" id="2.60.120.10">
    <property type="entry name" value="Jelly Rolls"/>
    <property type="match status" value="2"/>
</dbReference>
<dbReference type="InterPro" id="IPR011051">
    <property type="entry name" value="RmlC_Cupin_sf"/>
</dbReference>
<organism evidence="6 7">
    <name type="scientific">Thiomicrospira cyclica (strain DSM 14477 / JCM 11371 / ALM1)</name>
    <name type="common">Thioalkalimicrobium cyclicum</name>
    <dbReference type="NCBI Taxonomy" id="717773"/>
    <lineage>
        <taxon>Bacteria</taxon>
        <taxon>Pseudomonadati</taxon>
        <taxon>Pseudomonadota</taxon>
        <taxon>Gammaproteobacteria</taxon>
        <taxon>Thiotrichales</taxon>
        <taxon>Piscirickettsiaceae</taxon>
        <taxon>Thiomicrospira</taxon>
    </lineage>
</organism>
<proteinExistence type="inferred from homology"/>
<dbReference type="Pfam" id="PF17954">
    <property type="entry name" value="Pirin_C_2"/>
    <property type="match status" value="1"/>
</dbReference>
<feature type="domain" description="Pirin N-terminal" evidence="4">
    <location>
        <begin position="12"/>
        <end position="119"/>
    </location>
</feature>
<evidence type="ECO:0000313" key="7">
    <source>
        <dbReference type="Proteomes" id="UP000009232"/>
    </source>
</evidence>
<dbReference type="InterPro" id="IPR003829">
    <property type="entry name" value="Pirin_N_dom"/>
</dbReference>
<dbReference type="HOGENOM" id="CLU_064194_2_2_6"/>
<dbReference type="STRING" id="717773.Thicy_1677"/>
<feature type="binding site" evidence="2">
    <location>
        <position position="59"/>
    </location>
    <ligand>
        <name>Fe cation</name>
        <dbReference type="ChEBI" id="CHEBI:24875"/>
    </ligand>
</feature>
<dbReference type="RefSeq" id="WP_013836203.1">
    <property type="nucleotide sequence ID" value="NC_015581.1"/>
</dbReference>
<dbReference type="Pfam" id="PF02678">
    <property type="entry name" value="Pirin"/>
    <property type="match status" value="1"/>
</dbReference>
<dbReference type="EMBL" id="CP002776">
    <property type="protein sequence ID" value="AEG32434.1"/>
    <property type="molecule type" value="Genomic_DNA"/>
</dbReference>
<dbReference type="InterPro" id="IPR041602">
    <property type="entry name" value="Quercetinase_C"/>
</dbReference>
<dbReference type="PIRSF" id="PIRSF006232">
    <property type="entry name" value="Pirin"/>
    <property type="match status" value="1"/>
</dbReference>
<dbReference type="InterPro" id="IPR012093">
    <property type="entry name" value="Pirin"/>
</dbReference>
<dbReference type="CDD" id="cd02910">
    <property type="entry name" value="cupin_Yhhw_N"/>
    <property type="match status" value="1"/>
</dbReference>
<sequence length="231" mass="26327">MLQIRYSSDRGYVEQDWLKSYHTFSFGSYFDRKHMNFRSLRVMNEDWVAPNSGFPTHPHDNMEIITYVIEGRLAHRDSMGNQEQITHGEIQCMSAGTGITHSEFNPDDKDTTHLYQIWLVPAEKNIKPSYQQIRYDQALSGQLTLLASQQPRDGAVFINQDVDLYRAELTKGDALNFDIRPGRGVWLQTVRGALVVNGKAIQTGDALIVEDESQLVITAQDASEFLLFDLV</sequence>
<feature type="binding site" evidence="2">
    <location>
        <position position="57"/>
    </location>
    <ligand>
        <name>Fe cation</name>
        <dbReference type="ChEBI" id="CHEBI:24875"/>
    </ligand>
</feature>
<comment type="cofactor">
    <cofactor evidence="2">
        <name>Fe cation</name>
        <dbReference type="ChEBI" id="CHEBI:24875"/>
    </cofactor>
    <text evidence="2">Binds 1 Fe cation per subunit.</text>
</comment>
<evidence type="ECO:0000259" key="5">
    <source>
        <dbReference type="Pfam" id="PF17954"/>
    </source>
</evidence>
<evidence type="ECO:0000313" key="6">
    <source>
        <dbReference type="EMBL" id="AEG32434.1"/>
    </source>
</evidence>
<dbReference type="KEGG" id="tcy:Thicy_1677"/>
<dbReference type="GO" id="GO:0046872">
    <property type="term" value="F:metal ion binding"/>
    <property type="evidence" value="ECO:0007669"/>
    <property type="project" value="UniProtKB-KW"/>
</dbReference>
<name>F6DBN2_THICA</name>
<dbReference type="Proteomes" id="UP000009232">
    <property type="component" value="Chromosome"/>
</dbReference>
<dbReference type="PANTHER" id="PTHR43212:SF3">
    <property type="entry name" value="QUERCETIN 2,3-DIOXYGENASE"/>
    <property type="match status" value="1"/>
</dbReference>
<evidence type="ECO:0000259" key="4">
    <source>
        <dbReference type="Pfam" id="PF02678"/>
    </source>
</evidence>
<dbReference type="PANTHER" id="PTHR43212">
    <property type="entry name" value="QUERCETIN 2,3-DIOXYGENASE"/>
    <property type="match status" value="1"/>
</dbReference>
<comment type="similarity">
    <text evidence="1 3">Belongs to the pirin family.</text>
</comment>
<feature type="binding site" evidence="2">
    <location>
        <position position="103"/>
    </location>
    <ligand>
        <name>Fe cation</name>
        <dbReference type="ChEBI" id="CHEBI:24875"/>
    </ligand>
</feature>
<gene>
    <name evidence="6" type="ordered locus">Thicy_1677</name>
</gene>
<dbReference type="CDD" id="cd20311">
    <property type="entry name" value="cupin_Yhhw_C"/>
    <property type="match status" value="1"/>
</dbReference>
<protein>
    <submittedName>
        <fullName evidence="6">Pirin domain protein</fullName>
    </submittedName>
</protein>
<dbReference type="AlphaFoldDB" id="F6DBN2"/>
<evidence type="ECO:0000256" key="2">
    <source>
        <dbReference type="PIRSR" id="PIRSR006232-1"/>
    </source>
</evidence>
<dbReference type="SUPFAM" id="SSF51182">
    <property type="entry name" value="RmlC-like cupins"/>
    <property type="match status" value="1"/>
</dbReference>
<keyword evidence="2" id="KW-0408">Iron</keyword>
<dbReference type="eggNOG" id="COG1741">
    <property type="taxonomic scope" value="Bacteria"/>
</dbReference>
<evidence type="ECO:0000256" key="1">
    <source>
        <dbReference type="ARBA" id="ARBA00008416"/>
    </source>
</evidence>
<keyword evidence="7" id="KW-1185">Reference proteome</keyword>
<reference evidence="6 7" key="1">
    <citation type="submission" date="2011-05" db="EMBL/GenBank/DDBJ databases">
        <title>Complete sequence of Thioalkalimicrobium cyclicum ALM1.</title>
        <authorList>
            <consortium name="US DOE Joint Genome Institute"/>
            <person name="Lucas S."/>
            <person name="Han J."/>
            <person name="Lapidus A."/>
            <person name="Cheng J.-F."/>
            <person name="Goodwin L."/>
            <person name="Pitluck S."/>
            <person name="Peters L."/>
            <person name="Mikhailova N."/>
            <person name="Davenport K."/>
            <person name="Han C."/>
            <person name="Tapia R."/>
            <person name="Land M."/>
            <person name="Hauser L."/>
            <person name="Kyrpides N."/>
            <person name="Ivanova N."/>
            <person name="Pagani I."/>
            <person name="Kappler U."/>
            <person name="Woyke T."/>
        </authorList>
    </citation>
    <scope>NUCLEOTIDE SEQUENCE [LARGE SCALE GENOMIC DNA]</scope>
    <source>
        <strain evidence="7">DSM 14477 / JCM 11371 / ALM1</strain>
    </source>
</reference>
<dbReference type="InterPro" id="IPR014710">
    <property type="entry name" value="RmlC-like_jellyroll"/>
</dbReference>
<evidence type="ECO:0000256" key="3">
    <source>
        <dbReference type="RuleBase" id="RU003457"/>
    </source>
</evidence>
<feature type="domain" description="Quercetin 2,3-dioxygenase C-terminal cupin" evidence="5">
    <location>
        <begin position="145"/>
        <end position="230"/>
    </location>
</feature>